<dbReference type="AlphaFoldDB" id="B0W3Q0"/>
<evidence type="ECO:0000256" key="4">
    <source>
        <dbReference type="ARBA" id="ARBA00022729"/>
    </source>
</evidence>
<dbReference type="PANTHER" id="PTHR11452">
    <property type="entry name" value="ALPHA-GALACTOSIDASE/ALPHA-N-ACETYLGALACTOSAMINIDASE"/>
    <property type="match status" value="1"/>
</dbReference>
<reference evidence="15" key="2">
    <citation type="submission" date="2020-05" db="UniProtKB">
        <authorList>
            <consortium name="EnsemblMetazoa"/>
        </authorList>
    </citation>
    <scope>IDENTIFICATION</scope>
    <source>
        <strain evidence="15">JHB</strain>
    </source>
</reference>
<name>B0W3Q0_CULQU</name>
<keyword evidence="5 11" id="KW-0378">Hydrolase</keyword>
<evidence type="ECO:0000313" key="15">
    <source>
        <dbReference type="EnsemblMetazoa" id="CPIJ002066-PA"/>
    </source>
</evidence>
<dbReference type="CDD" id="cd14792">
    <property type="entry name" value="GH27"/>
    <property type="match status" value="1"/>
</dbReference>
<evidence type="ECO:0000256" key="8">
    <source>
        <dbReference type="ARBA" id="ARBA00023180"/>
    </source>
</evidence>
<dbReference type="Gene3D" id="2.60.40.1180">
    <property type="entry name" value="Golgi alpha-mannosidase II"/>
    <property type="match status" value="1"/>
</dbReference>
<dbReference type="SUPFAM" id="SSF51445">
    <property type="entry name" value="(Trans)glycosidases"/>
    <property type="match status" value="1"/>
</dbReference>
<evidence type="ECO:0000256" key="1">
    <source>
        <dbReference type="ARBA" id="ARBA00004371"/>
    </source>
</evidence>
<keyword evidence="4 12" id="KW-0732">Signal</keyword>
<dbReference type="InterPro" id="IPR000111">
    <property type="entry name" value="Glyco_hydro_27/36_CS"/>
</dbReference>
<sequence>MRVIVVLIACFYFCVVLGLENGLARLPPMGWMTWERFRCITDCKKYPTECISENLIMRTADLMVLEGYLDAGYEYVNIDDCWMMRERDSEGKLHADPERFPSGIKYLSDYIHSKGLKFGIYQDIGTHTCAGYPGMKNYFEIDAKTFAEWEVDFIKIDGCYADEVKMVDDYVYFGELMNQTGRPILYSCSWPAYQEYNGITPNYETLKKTCNMWRNWGDIEDSHSSVESITQYFSDNQDRIQPHSGPGHWNDPDTLVLGNYGLSYEQSKSQLAVWTILAAPFLLSNDLARVTPDVKALLLNKEIIAMNQDSLGIQGLLVKTVNKIEIWKKPILPKVKDEMTHGIAFVSRRADGAPYSVSVKVIEDLGLGGSQYIKGYMVYDLFDAEHKPFFVKVNGTFNTRINPTGANLYRFEPVLNIILRGKTDINMY</sequence>
<evidence type="ECO:0000256" key="5">
    <source>
        <dbReference type="ARBA" id="ARBA00022801"/>
    </source>
</evidence>
<dbReference type="GO" id="GO:0005764">
    <property type="term" value="C:lysosome"/>
    <property type="evidence" value="ECO:0007669"/>
    <property type="project" value="UniProtKB-SubCell"/>
</dbReference>
<keyword evidence="16" id="KW-1185">Reference proteome</keyword>
<evidence type="ECO:0000313" key="14">
    <source>
        <dbReference type="EMBL" id="EDS32197.1"/>
    </source>
</evidence>
<dbReference type="EnsemblMetazoa" id="CPIJ002066-RA">
    <property type="protein sequence ID" value="CPIJ002066-PA"/>
    <property type="gene ID" value="CPIJ002066"/>
</dbReference>
<evidence type="ECO:0000256" key="2">
    <source>
        <dbReference type="ARBA" id="ARBA00009743"/>
    </source>
</evidence>
<dbReference type="GO" id="GO:0016020">
    <property type="term" value="C:membrane"/>
    <property type="evidence" value="ECO:0007669"/>
    <property type="project" value="GOC"/>
</dbReference>
<evidence type="ECO:0000313" key="16">
    <source>
        <dbReference type="Proteomes" id="UP000002320"/>
    </source>
</evidence>
<proteinExistence type="inferred from homology"/>
<dbReference type="GO" id="GO:0016139">
    <property type="term" value="P:glycoside catabolic process"/>
    <property type="evidence" value="ECO:0007669"/>
    <property type="project" value="TreeGrafter"/>
</dbReference>
<dbReference type="GO" id="GO:0009311">
    <property type="term" value="P:oligosaccharide metabolic process"/>
    <property type="evidence" value="ECO:0007669"/>
    <property type="project" value="TreeGrafter"/>
</dbReference>
<dbReference type="VEuPathDB" id="VectorBase:CPIJ002066"/>
<dbReference type="Proteomes" id="UP000002320">
    <property type="component" value="Unassembled WGS sequence"/>
</dbReference>
<evidence type="ECO:0000256" key="9">
    <source>
        <dbReference type="ARBA" id="ARBA00023228"/>
    </source>
</evidence>
<keyword evidence="6" id="KW-0443">Lipid metabolism</keyword>
<dbReference type="STRING" id="7176.B0W3Q0"/>
<dbReference type="InterPro" id="IPR002241">
    <property type="entry name" value="Glyco_hydro_27"/>
</dbReference>
<dbReference type="InParanoid" id="B0W3Q0"/>
<evidence type="ECO:0000256" key="10">
    <source>
        <dbReference type="ARBA" id="ARBA00023295"/>
    </source>
</evidence>
<evidence type="ECO:0000256" key="7">
    <source>
        <dbReference type="ARBA" id="ARBA00023157"/>
    </source>
</evidence>
<protein>
    <recommendedName>
        <fullName evidence="11">Alpha-galactosidase</fullName>
        <ecNumber evidence="11">3.2.1.-</ecNumber>
    </recommendedName>
</protein>
<comment type="similarity">
    <text evidence="2 11">Belongs to the glycosyl hydrolase 27 family.</text>
</comment>
<dbReference type="EC" id="3.2.1.-" evidence="11"/>
<evidence type="ECO:0000256" key="12">
    <source>
        <dbReference type="SAM" id="SignalP"/>
    </source>
</evidence>
<dbReference type="InterPro" id="IPR017853">
    <property type="entry name" value="GH"/>
</dbReference>
<dbReference type="OrthoDB" id="5795902at2759"/>
<dbReference type="OMA" id="DRYPPMR"/>
<keyword evidence="7 11" id="KW-1015">Disulfide bond</keyword>
<dbReference type="SUPFAM" id="SSF51011">
    <property type="entry name" value="Glycosyl hydrolase domain"/>
    <property type="match status" value="1"/>
</dbReference>
<dbReference type="Gene3D" id="3.20.20.70">
    <property type="entry name" value="Aldolase class I"/>
    <property type="match status" value="1"/>
</dbReference>
<dbReference type="Pfam" id="PF17450">
    <property type="entry name" value="Melibiase_2_C"/>
    <property type="match status" value="1"/>
</dbReference>
<feature type="signal peptide" evidence="12">
    <location>
        <begin position="1"/>
        <end position="18"/>
    </location>
</feature>
<evidence type="ECO:0000256" key="3">
    <source>
        <dbReference type="ARBA" id="ARBA00011738"/>
    </source>
</evidence>
<organism>
    <name type="scientific">Culex quinquefasciatus</name>
    <name type="common">Southern house mosquito</name>
    <name type="synonym">Culex pungens</name>
    <dbReference type="NCBI Taxonomy" id="7176"/>
    <lineage>
        <taxon>Eukaryota</taxon>
        <taxon>Metazoa</taxon>
        <taxon>Ecdysozoa</taxon>
        <taxon>Arthropoda</taxon>
        <taxon>Hexapoda</taxon>
        <taxon>Insecta</taxon>
        <taxon>Pterygota</taxon>
        <taxon>Neoptera</taxon>
        <taxon>Endopterygota</taxon>
        <taxon>Diptera</taxon>
        <taxon>Nematocera</taxon>
        <taxon>Culicoidea</taxon>
        <taxon>Culicidae</taxon>
        <taxon>Culicinae</taxon>
        <taxon>Culicini</taxon>
        <taxon>Culex</taxon>
        <taxon>Culex</taxon>
    </lineage>
</organism>
<feature type="chain" id="PRO_5011407558" description="Alpha-galactosidase" evidence="12">
    <location>
        <begin position="19"/>
        <end position="428"/>
    </location>
</feature>
<dbReference type="KEGG" id="cqu:CpipJ_CPIJ002066"/>
<dbReference type="FunFam" id="3.20.20.70:FF:000070">
    <property type="entry name" value="Alpha-galactosidase"/>
    <property type="match status" value="1"/>
</dbReference>
<keyword evidence="9" id="KW-0458">Lysosome</keyword>
<evidence type="ECO:0000259" key="13">
    <source>
        <dbReference type="Pfam" id="PF17450"/>
    </source>
</evidence>
<dbReference type="GO" id="GO:0004557">
    <property type="term" value="F:alpha-galactosidase activity"/>
    <property type="evidence" value="ECO:0007669"/>
    <property type="project" value="TreeGrafter"/>
</dbReference>
<feature type="domain" description="Alpha galactosidase A C-terminal" evidence="13">
    <location>
        <begin position="312"/>
        <end position="405"/>
    </location>
</feature>
<dbReference type="VEuPathDB" id="VectorBase:CQUJHB017098"/>
<dbReference type="InterPro" id="IPR013780">
    <property type="entry name" value="Glyco_hydro_b"/>
</dbReference>
<dbReference type="PANTHER" id="PTHR11452:SF66">
    <property type="entry name" value="ALPHA-GALACTOSIDASE"/>
    <property type="match status" value="1"/>
</dbReference>
<keyword evidence="10 11" id="KW-0326">Glycosidase</keyword>
<dbReference type="EMBL" id="DS231833">
    <property type="protein sequence ID" value="EDS32197.1"/>
    <property type="molecule type" value="Genomic_DNA"/>
</dbReference>
<accession>B0W3Q0</accession>
<dbReference type="PROSITE" id="PS00512">
    <property type="entry name" value="ALPHA_GALACTOSIDASE"/>
    <property type="match status" value="1"/>
</dbReference>
<comment type="subcellular location">
    <subcellularLocation>
        <location evidence="1">Lysosome</location>
    </subcellularLocation>
</comment>
<evidence type="ECO:0000256" key="6">
    <source>
        <dbReference type="ARBA" id="ARBA00023098"/>
    </source>
</evidence>
<comment type="subunit">
    <text evidence="3 11">Homodimer.</text>
</comment>
<keyword evidence="8" id="KW-0325">Glycoprotein</keyword>
<dbReference type="GO" id="GO:0019377">
    <property type="term" value="P:glycolipid catabolic process"/>
    <property type="evidence" value="ECO:0007669"/>
    <property type="project" value="UniProtKB-ARBA"/>
</dbReference>
<dbReference type="PRINTS" id="PR00740">
    <property type="entry name" value="GLHYDRLASE27"/>
</dbReference>
<dbReference type="FunCoup" id="B0W3Q0">
    <property type="interactions" value="892"/>
</dbReference>
<reference evidence="14" key="1">
    <citation type="submission" date="2007-03" db="EMBL/GenBank/DDBJ databases">
        <title>Annotation of Culex pipiens quinquefasciatus.</title>
        <authorList>
            <consortium name="The Broad Institute Genome Sequencing Platform"/>
            <person name="Atkinson P.W."/>
            <person name="Hemingway J."/>
            <person name="Christensen B.M."/>
            <person name="Higgs S."/>
            <person name="Kodira C."/>
            <person name="Hannick L."/>
            <person name="Megy K."/>
            <person name="O'Leary S."/>
            <person name="Pearson M."/>
            <person name="Haas B.J."/>
            <person name="Mauceli E."/>
            <person name="Wortman J.R."/>
            <person name="Lee N.H."/>
            <person name="Guigo R."/>
            <person name="Stanke M."/>
            <person name="Alvarado L."/>
            <person name="Amedeo P."/>
            <person name="Antoine C.H."/>
            <person name="Arensburger P."/>
            <person name="Bidwell S.L."/>
            <person name="Crawford M."/>
            <person name="Camaro F."/>
            <person name="Devon K."/>
            <person name="Engels R."/>
            <person name="Hammond M."/>
            <person name="Howarth C."/>
            <person name="Koehrsen M."/>
            <person name="Lawson D."/>
            <person name="Montgomery P."/>
            <person name="Nene V."/>
            <person name="Nusbaum C."/>
            <person name="Puiu D."/>
            <person name="Romero-Severson J."/>
            <person name="Severson D.W."/>
            <person name="Shumway M."/>
            <person name="Sisk P."/>
            <person name="Stolte C."/>
            <person name="Zeng Q."/>
            <person name="Eisenstadt E."/>
            <person name="Fraser-Liggett C."/>
            <person name="Strausberg R."/>
            <person name="Galagan J."/>
            <person name="Birren B."/>
            <person name="Collins F.H."/>
        </authorList>
    </citation>
    <scope>NUCLEOTIDE SEQUENCE [LARGE SCALE GENOMIC DNA]</scope>
    <source>
        <strain evidence="14">JHB</strain>
    </source>
</reference>
<dbReference type="Pfam" id="PF16499">
    <property type="entry name" value="Melibiase_2"/>
    <property type="match status" value="1"/>
</dbReference>
<dbReference type="HOGENOM" id="CLU_013093_0_0_1"/>
<dbReference type="InterPro" id="IPR035373">
    <property type="entry name" value="Melibiase/NAGA_C"/>
</dbReference>
<evidence type="ECO:0000256" key="11">
    <source>
        <dbReference type="RuleBase" id="RU361168"/>
    </source>
</evidence>
<gene>
    <name evidence="15" type="primary">6032795</name>
    <name evidence="14" type="ORF">CpipJ_CPIJ002066</name>
</gene>
<dbReference type="InterPro" id="IPR013785">
    <property type="entry name" value="Aldolase_TIM"/>
</dbReference>
<dbReference type="eggNOG" id="KOG2366">
    <property type="taxonomic scope" value="Eukaryota"/>
</dbReference>